<dbReference type="EMBL" id="MXAN01000051">
    <property type="protein sequence ID" value="OPH36214.1"/>
    <property type="molecule type" value="Genomic_DNA"/>
</dbReference>
<evidence type="ECO:0000313" key="1">
    <source>
        <dbReference type="EMBL" id="OPH36214.1"/>
    </source>
</evidence>
<reference evidence="2 4" key="3">
    <citation type="submission" date="2018-06" db="EMBL/GenBank/DDBJ databases">
        <authorList>
            <consortium name="Pathogen Informatics"/>
            <person name="Doyle S."/>
        </authorList>
    </citation>
    <scope>NUCLEOTIDE SEQUENCE [LARGE SCALE GENOMIC DNA]</scope>
    <source>
        <strain evidence="2 4">NCTC7911</strain>
    </source>
</reference>
<dbReference type="Proteomes" id="UP000191025">
    <property type="component" value="Unassembled WGS sequence"/>
</dbReference>
<dbReference type="AlphaFoldDB" id="A0A1V4GUB3"/>
<dbReference type="GO" id="GO:0016757">
    <property type="term" value="F:glycosyltransferase activity"/>
    <property type="evidence" value="ECO:0007669"/>
    <property type="project" value="UniProtKB-KW"/>
</dbReference>
<name>A0A1V4GUB3_MORLA</name>
<dbReference type="InterPro" id="IPR012477">
    <property type="entry name" value="Glyco_transf_52"/>
</dbReference>
<dbReference type="EMBL" id="UGQC01000001">
    <property type="protein sequence ID" value="STZ00350.1"/>
    <property type="molecule type" value="Genomic_DNA"/>
</dbReference>
<evidence type="ECO:0000313" key="4">
    <source>
        <dbReference type="Proteomes" id="UP000254107"/>
    </source>
</evidence>
<keyword evidence="2" id="KW-0808">Transferase</keyword>
<dbReference type="GeneID" id="302270311"/>
<organism evidence="1 3">
    <name type="scientific">Moraxella lacunata</name>
    <dbReference type="NCBI Taxonomy" id="477"/>
    <lineage>
        <taxon>Bacteria</taxon>
        <taxon>Pseudomonadati</taxon>
        <taxon>Pseudomonadota</taxon>
        <taxon>Gammaproteobacteria</taxon>
        <taxon>Moraxellales</taxon>
        <taxon>Moraxellaceae</taxon>
        <taxon>Moraxella</taxon>
    </lineage>
</organism>
<accession>A0A1V4GUB3</accession>
<dbReference type="Gene3D" id="3.30.370.20">
    <property type="match status" value="1"/>
</dbReference>
<proteinExistence type="predicted"/>
<dbReference type="Proteomes" id="UP000254107">
    <property type="component" value="Unassembled WGS sequence"/>
</dbReference>
<gene>
    <name evidence="2" type="primary">lst</name>
    <name evidence="1" type="ORF">B5J94_07525</name>
    <name evidence="2" type="ORF">NCTC7911_01745</name>
</gene>
<reference evidence="1" key="2">
    <citation type="submission" date="2017-03" db="EMBL/GenBank/DDBJ databases">
        <authorList>
            <person name="Afonso C.L."/>
            <person name="Miller P.J."/>
            <person name="Scott M.A."/>
            <person name="Spackman E."/>
            <person name="Goraichik I."/>
            <person name="Dimitrov K.M."/>
            <person name="Suarez D.L."/>
            <person name="Swayne D.E."/>
        </authorList>
    </citation>
    <scope>NUCLEOTIDE SEQUENCE</scope>
    <source>
        <strain evidence="1">CCUG 4441</strain>
    </source>
</reference>
<reference evidence="3" key="1">
    <citation type="submission" date="2017-03" db="EMBL/GenBank/DDBJ databases">
        <title>Draft genome sequence of Moraxella equi CCUG 4950T type strain.</title>
        <authorList>
            <person name="Salva-Serra F."/>
            <person name="Engstrom-Jakobsson H."/>
            <person name="Thorell K."/>
            <person name="Jaen-Luchoro D."/>
            <person name="Gonzales-Siles L."/>
            <person name="Karlsson R."/>
            <person name="Yazdan S."/>
            <person name="Boulund F."/>
            <person name="Johnning A."/>
            <person name="Engstrand L."/>
            <person name="Kristiansson E."/>
            <person name="Moore E."/>
        </authorList>
    </citation>
    <scope>NUCLEOTIDE SEQUENCE [LARGE SCALE GENOMIC DNA]</scope>
    <source>
        <strain evidence="3">CCUG 4441</strain>
    </source>
</reference>
<dbReference type="EC" id="2.4.99.-" evidence="2"/>
<evidence type="ECO:0000313" key="2">
    <source>
        <dbReference type="EMBL" id="STZ00350.1"/>
    </source>
</evidence>
<keyword evidence="2" id="KW-0328">Glycosyltransferase</keyword>
<sequence length="316" mass="37353">MNLIVCCTPLQVLIAEKIIECYPNEQFFGLMLAPLMNDKYQHYYDRLKEKCVMSDLIIEGRYSRVGLIKKLLAWSKMMNGNYHIQRIFIANLNKFFIQGILSYIVHKSYYTFDDGTANLTGFKNKNNLTGLFYKILKKVLFVDDNIDKIIQNSDKHFSIYHHLTTNQKIQKIDLLLALKDNYDARQESISILLGQPLFQNDDKNIQLMNDIVKKYHIELYFPHPRETYYHRIVGANIIGSNLIFEDYLSMVFKEYKKIRLYYFFSSAGLNVAHIKNIELNSFYSNEFDIIDKEDIEKCYDIFKKLNIDIIDIDESI</sequence>
<evidence type="ECO:0000313" key="3">
    <source>
        <dbReference type="Proteomes" id="UP000191025"/>
    </source>
</evidence>
<dbReference type="Pfam" id="PF07922">
    <property type="entry name" value="Glyco_transf_52"/>
    <property type="match status" value="1"/>
</dbReference>
<protein>
    <submittedName>
        <fullName evidence="2">CMP-N-acetylneuraminate-beta-galactosamide-alpha-2,3-sialyltransferase</fullName>
        <ecNumber evidence="2">2.4.99.-</ecNumber>
    </submittedName>
</protein>
<keyword evidence="4" id="KW-1185">Reference proteome</keyword>
<dbReference type="RefSeq" id="WP_062499143.1">
    <property type="nucleotide sequence ID" value="NZ_MXAN01000051.1"/>
</dbReference>